<dbReference type="Proteomes" id="UP000032304">
    <property type="component" value="Chromosome 4"/>
</dbReference>
<reference evidence="1 2" key="1">
    <citation type="journal article" date="2012" name="Nature">
        <title>Repeated polyploidization of Gossypium genomes and the evolution of spinnable cotton fibres.</title>
        <authorList>
            <person name="Paterson A.H."/>
            <person name="Wendel J.F."/>
            <person name="Gundlach H."/>
            <person name="Guo H."/>
            <person name="Jenkins J."/>
            <person name="Jin D."/>
            <person name="Llewellyn D."/>
            <person name="Showmaker K.C."/>
            <person name="Shu S."/>
            <person name="Udall J."/>
            <person name="Yoo M.J."/>
            <person name="Byers R."/>
            <person name="Chen W."/>
            <person name="Doron-Faigenboim A."/>
            <person name="Duke M.V."/>
            <person name="Gong L."/>
            <person name="Grimwood J."/>
            <person name="Grover C."/>
            <person name="Grupp K."/>
            <person name="Hu G."/>
            <person name="Lee T.H."/>
            <person name="Li J."/>
            <person name="Lin L."/>
            <person name="Liu T."/>
            <person name="Marler B.S."/>
            <person name="Page J.T."/>
            <person name="Roberts A.W."/>
            <person name="Romanel E."/>
            <person name="Sanders W.S."/>
            <person name="Szadkowski E."/>
            <person name="Tan X."/>
            <person name="Tang H."/>
            <person name="Xu C."/>
            <person name="Wang J."/>
            <person name="Wang Z."/>
            <person name="Zhang D."/>
            <person name="Zhang L."/>
            <person name="Ashrafi H."/>
            <person name="Bedon F."/>
            <person name="Bowers J.E."/>
            <person name="Brubaker C.L."/>
            <person name="Chee P.W."/>
            <person name="Das S."/>
            <person name="Gingle A.R."/>
            <person name="Haigler C.H."/>
            <person name="Harker D."/>
            <person name="Hoffmann L.V."/>
            <person name="Hovav R."/>
            <person name="Jones D.C."/>
            <person name="Lemke C."/>
            <person name="Mansoor S."/>
            <person name="ur Rahman M."/>
            <person name="Rainville L.N."/>
            <person name="Rambani A."/>
            <person name="Reddy U.K."/>
            <person name="Rong J.K."/>
            <person name="Saranga Y."/>
            <person name="Scheffler B.E."/>
            <person name="Scheffler J.A."/>
            <person name="Stelly D.M."/>
            <person name="Triplett B.A."/>
            <person name="Van Deynze A."/>
            <person name="Vaslin M.F."/>
            <person name="Waghmare V.N."/>
            <person name="Walford S.A."/>
            <person name="Wright R.J."/>
            <person name="Zaki E.A."/>
            <person name="Zhang T."/>
            <person name="Dennis E.S."/>
            <person name="Mayer K.F."/>
            <person name="Peterson D.G."/>
            <person name="Rokhsar D.S."/>
            <person name="Wang X."/>
            <person name="Schmutz J."/>
        </authorList>
    </citation>
    <scope>NUCLEOTIDE SEQUENCE [LARGE SCALE GENOMIC DNA]</scope>
</reference>
<gene>
    <name evidence="1" type="ORF">B456_004G275700</name>
</gene>
<dbReference type="Gramene" id="KJB27069">
    <property type="protein sequence ID" value="KJB27069"/>
    <property type="gene ID" value="B456_004G275700"/>
</dbReference>
<dbReference type="SUPFAM" id="SSF50729">
    <property type="entry name" value="PH domain-like"/>
    <property type="match status" value="1"/>
</dbReference>
<name>A0A0D2R559_GOSRA</name>
<accession>A0A0D2R559</accession>
<dbReference type="STRING" id="29730.A0A0D2R559"/>
<keyword evidence="2" id="KW-1185">Reference proteome</keyword>
<evidence type="ECO:0000313" key="2">
    <source>
        <dbReference type="Proteomes" id="UP000032304"/>
    </source>
</evidence>
<protein>
    <submittedName>
        <fullName evidence="1">Uncharacterized protein</fullName>
    </submittedName>
</protein>
<dbReference type="EMBL" id="CM001743">
    <property type="protein sequence ID" value="KJB27069.1"/>
    <property type="molecule type" value="Genomic_DNA"/>
</dbReference>
<dbReference type="AlphaFoldDB" id="A0A0D2R559"/>
<organism evidence="1 2">
    <name type="scientific">Gossypium raimondii</name>
    <name type="common">Peruvian cotton</name>
    <name type="synonym">Gossypium klotzschianum subsp. raimondii</name>
    <dbReference type="NCBI Taxonomy" id="29730"/>
    <lineage>
        <taxon>Eukaryota</taxon>
        <taxon>Viridiplantae</taxon>
        <taxon>Streptophyta</taxon>
        <taxon>Embryophyta</taxon>
        <taxon>Tracheophyta</taxon>
        <taxon>Spermatophyta</taxon>
        <taxon>Magnoliopsida</taxon>
        <taxon>eudicotyledons</taxon>
        <taxon>Gunneridae</taxon>
        <taxon>Pentapetalae</taxon>
        <taxon>rosids</taxon>
        <taxon>malvids</taxon>
        <taxon>Malvales</taxon>
        <taxon>Malvaceae</taxon>
        <taxon>Malvoideae</taxon>
        <taxon>Gossypium</taxon>
    </lineage>
</organism>
<sequence>MSNFFSKAESNIECHLLSAVDPEPEDHHHFSLLTLGLLILTTHRLIWLPSSSVSAIPLAAISHIFLN</sequence>
<evidence type="ECO:0000313" key="1">
    <source>
        <dbReference type="EMBL" id="KJB27069.1"/>
    </source>
</evidence>
<proteinExistence type="predicted"/>